<feature type="domain" description="Metallo-beta-lactamase" evidence="2">
    <location>
        <begin position="19"/>
        <end position="191"/>
    </location>
</feature>
<evidence type="ECO:0000259" key="2">
    <source>
        <dbReference type="SMART" id="SM00849"/>
    </source>
</evidence>
<dbReference type="Proteomes" id="UP000830167">
    <property type="component" value="Chromosome"/>
</dbReference>
<dbReference type="Pfam" id="PF12706">
    <property type="entry name" value="Lactamase_B_2"/>
    <property type="match status" value="1"/>
</dbReference>
<dbReference type="SUPFAM" id="SSF56281">
    <property type="entry name" value="Metallo-hydrolase/oxidoreductase"/>
    <property type="match status" value="1"/>
</dbReference>
<protein>
    <submittedName>
        <fullName evidence="3">MBL fold metallo-hydrolase</fullName>
    </submittedName>
</protein>
<sequence length="247" mass="27028">MFQVRVLGEHGPYPAPGGATTGFLIQTDEGNVLLDCGSGVFAELTKYVKIEELDAVLVTHHHADHVSDIPVLRYAVMIAQNRKLLRQKLPIYANQEPQHLFASLAFEPYVTTHKLSSASNVQLIGASFTFANTIHAISCLAVRVEYKGNVFVFSADSGPCAALEQLAKDADVFICEASWLEKDKGSAEIGHLTTKEAARIAKRADVKQLALTHFFPDYDRSVIQKEAEEAYGSAVHLCKQGEIISIS</sequence>
<organism evidence="3 4">
    <name type="scientific">Fodinisporobacter ferrooxydans</name>
    <dbReference type="NCBI Taxonomy" id="2901836"/>
    <lineage>
        <taxon>Bacteria</taxon>
        <taxon>Bacillati</taxon>
        <taxon>Bacillota</taxon>
        <taxon>Bacilli</taxon>
        <taxon>Bacillales</taxon>
        <taxon>Alicyclobacillaceae</taxon>
        <taxon>Fodinisporobacter</taxon>
    </lineage>
</organism>
<reference evidence="3" key="1">
    <citation type="submission" date="2021-12" db="EMBL/GenBank/DDBJ databases">
        <title>Alicyclobacillaceae gen. nov., sp. nov., isolated from chalcocite enrichment system.</title>
        <authorList>
            <person name="Jiang Z."/>
        </authorList>
    </citation>
    <scope>NUCLEOTIDE SEQUENCE</scope>
    <source>
        <strain evidence="3">MYW30-H2</strain>
    </source>
</reference>
<evidence type="ECO:0000313" key="3">
    <source>
        <dbReference type="EMBL" id="UOF89427.1"/>
    </source>
</evidence>
<dbReference type="InterPro" id="IPR001279">
    <property type="entry name" value="Metallo-B-lactamas"/>
</dbReference>
<dbReference type="PANTHER" id="PTHR46018">
    <property type="entry name" value="ZINC PHOSPHODIESTERASE ELAC PROTEIN 1"/>
    <property type="match status" value="1"/>
</dbReference>
<dbReference type="InterPro" id="IPR036866">
    <property type="entry name" value="RibonucZ/Hydroxyglut_hydro"/>
</dbReference>
<proteinExistence type="predicted"/>
<name>A0ABY4CFX8_9BACL</name>
<dbReference type="PANTHER" id="PTHR46018:SF4">
    <property type="entry name" value="METALLO-HYDROLASE YHFI-RELATED"/>
    <property type="match status" value="1"/>
</dbReference>
<evidence type="ECO:0000313" key="4">
    <source>
        <dbReference type="Proteomes" id="UP000830167"/>
    </source>
</evidence>
<evidence type="ECO:0000256" key="1">
    <source>
        <dbReference type="ARBA" id="ARBA00022833"/>
    </source>
</evidence>
<gene>
    <name evidence="3" type="ORF">LSG31_16195</name>
</gene>
<dbReference type="EMBL" id="CP089291">
    <property type="protein sequence ID" value="UOF89427.1"/>
    <property type="molecule type" value="Genomic_DNA"/>
</dbReference>
<dbReference type="RefSeq" id="WP_347436115.1">
    <property type="nucleotide sequence ID" value="NZ_CP089291.1"/>
</dbReference>
<keyword evidence="4" id="KW-1185">Reference proteome</keyword>
<accession>A0ABY4CFX8</accession>
<dbReference type="Gene3D" id="3.60.15.10">
    <property type="entry name" value="Ribonuclease Z/Hydroxyacylglutathione hydrolase-like"/>
    <property type="match status" value="1"/>
</dbReference>
<keyword evidence="1" id="KW-0862">Zinc</keyword>
<dbReference type="SMART" id="SM00849">
    <property type="entry name" value="Lactamase_B"/>
    <property type="match status" value="1"/>
</dbReference>
<dbReference type="CDD" id="cd07716">
    <property type="entry name" value="RNaseZ_short-form-like_MBL-fold"/>
    <property type="match status" value="1"/>
</dbReference>